<name>A0A7J6SI94_PEROL</name>
<sequence length="255" mass="28218">MDADKPPPPGNKGMARRRPLRKLADAVVIAPSHHDNSITHATPVEQQQQQHDDDGKVIDDDERPPSSDIITHHHHADGNDESIIHQHVHEEVPLHVDNNNLSEYDVPKEVLPLLSTPVGKVNINNNNLISRTPSTPHHHRALSRSSVLLGTSRSVPDLGRWTTTAAGRGIIDDTASTSLLLSTPQRRVLHSPRTISSHYNTRTTPPHPPDTPLGRSFRRRVRVASGVVWDTSGISKRIESISVMDKLPLSKDTRV</sequence>
<feature type="region of interest" description="Disordered" evidence="1">
    <location>
        <begin position="195"/>
        <end position="215"/>
    </location>
</feature>
<protein>
    <submittedName>
        <fullName evidence="2">Uncharacterized protein</fullName>
    </submittedName>
</protein>
<feature type="compositionally biased region" description="Polar residues" evidence="1">
    <location>
        <begin position="38"/>
        <end position="49"/>
    </location>
</feature>
<organism evidence="2 3">
    <name type="scientific">Perkinsus olseni</name>
    <name type="common">Perkinsus atlanticus</name>
    <dbReference type="NCBI Taxonomy" id="32597"/>
    <lineage>
        <taxon>Eukaryota</taxon>
        <taxon>Sar</taxon>
        <taxon>Alveolata</taxon>
        <taxon>Perkinsozoa</taxon>
        <taxon>Perkinsea</taxon>
        <taxon>Perkinsida</taxon>
        <taxon>Perkinsidae</taxon>
        <taxon>Perkinsus</taxon>
    </lineage>
</organism>
<dbReference type="EMBL" id="JABANM010014702">
    <property type="protein sequence ID" value="KAF4732242.1"/>
    <property type="molecule type" value="Genomic_DNA"/>
</dbReference>
<evidence type="ECO:0000256" key="1">
    <source>
        <dbReference type="SAM" id="MobiDB-lite"/>
    </source>
</evidence>
<gene>
    <name evidence="2" type="ORF">FOZ62_026021</name>
</gene>
<proteinExistence type="predicted"/>
<comment type="caution">
    <text evidence="2">The sequence shown here is derived from an EMBL/GenBank/DDBJ whole genome shotgun (WGS) entry which is preliminary data.</text>
</comment>
<evidence type="ECO:0000313" key="2">
    <source>
        <dbReference type="EMBL" id="KAF4732242.1"/>
    </source>
</evidence>
<dbReference type="AlphaFoldDB" id="A0A7J6SI94"/>
<feature type="compositionally biased region" description="Pro residues" evidence="1">
    <location>
        <begin position="1"/>
        <end position="10"/>
    </location>
</feature>
<feature type="region of interest" description="Disordered" evidence="1">
    <location>
        <begin position="1"/>
        <end position="74"/>
    </location>
</feature>
<reference evidence="2 3" key="1">
    <citation type="submission" date="2020-04" db="EMBL/GenBank/DDBJ databases">
        <title>Perkinsus olseni comparative genomics.</title>
        <authorList>
            <person name="Bogema D.R."/>
        </authorList>
    </citation>
    <scope>NUCLEOTIDE SEQUENCE [LARGE SCALE GENOMIC DNA]</scope>
    <source>
        <strain evidence="2">ATCC PRA-205</strain>
    </source>
</reference>
<evidence type="ECO:0000313" key="3">
    <source>
        <dbReference type="Proteomes" id="UP000574390"/>
    </source>
</evidence>
<dbReference type="Proteomes" id="UP000574390">
    <property type="component" value="Unassembled WGS sequence"/>
</dbReference>
<accession>A0A7J6SI94</accession>